<feature type="region of interest" description="Disordered" evidence="1">
    <location>
        <begin position="25"/>
        <end position="60"/>
    </location>
</feature>
<dbReference type="EMBL" id="JANPWB010000002">
    <property type="protein sequence ID" value="KAJ1209730.1"/>
    <property type="molecule type" value="Genomic_DNA"/>
</dbReference>
<reference evidence="2" key="1">
    <citation type="journal article" date="2022" name="bioRxiv">
        <title>Sequencing and chromosome-scale assembly of the giantPleurodeles waltlgenome.</title>
        <authorList>
            <person name="Brown T."/>
            <person name="Elewa A."/>
            <person name="Iarovenko S."/>
            <person name="Subramanian E."/>
            <person name="Araus A.J."/>
            <person name="Petzold A."/>
            <person name="Susuki M."/>
            <person name="Suzuki K.-i.T."/>
            <person name="Hayashi T."/>
            <person name="Toyoda A."/>
            <person name="Oliveira C."/>
            <person name="Osipova E."/>
            <person name="Leigh N.D."/>
            <person name="Simon A."/>
            <person name="Yun M.H."/>
        </authorList>
    </citation>
    <scope>NUCLEOTIDE SEQUENCE</scope>
    <source>
        <strain evidence="2">20211129_DDA</strain>
        <tissue evidence="2">Liver</tissue>
    </source>
</reference>
<organism evidence="2 3">
    <name type="scientific">Pleurodeles waltl</name>
    <name type="common">Iberian ribbed newt</name>
    <dbReference type="NCBI Taxonomy" id="8319"/>
    <lineage>
        <taxon>Eukaryota</taxon>
        <taxon>Metazoa</taxon>
        <taxon>Chordata</taxon>
        <taxon>Craniata</taxon>
        <taxon>Vertebrata</taxon>
        <taxon>Euteleostomi</taxon>
        <taxon>Amphibia</taxon>
        <taxon>Batrachia</taxon>
        <taxon>Caudata</taxon>
        <taxon>Salamandroidea</taxon>
        <taxon>Salamandridae</taxon>
        <taxon>Pleurodelinae</taxon>
        <taxon>Pleurodeles</taxon>
    </lineage>
</organism>
<evidence type="ECO:0000256" key="1">
    <source>
        <dbReference type="SAM" id="MobiDB-lite"/>
    </source>
</evidence>
<accession>A0AAV7WBS4</accession>
<sequence length="99" mass="10569">MAWNYRVDDDEEAVWEVFPLRSEGVGDTSTDLTSKKSALSGVPSLSGQSGSGKNIGHHGVDALGEMTHKKTTLSTLKCAIQLGKGYRIGNLSSKPDEMS</sequence>
<protein>
    <submittedName>
        <fullName evidence="2">Uncharacterized protein</fullName>
    </submittedName>
</protein>
<evidence type="ECO:0000313" key="3">
    <source>
        <dbReference type="Proteomes" id="UP001066276"/>
    </source>
</evidence>
<gene>
    <name evidence="2" type="ORF">NDU88_005103</name>
</gene>
<name>A0AAV7WBS4_PLEWA</name>
<feature type="compositionally biased region" description="Polar residues" evidence="1">
    <location>
        <begin position="27"/>
        <end position="52"/>
    </location>
</feature>
<evidence type="ECO:0000313" key="2">
    <source>
        <dbReference type="EMBL" id="KAJ1209730.1"/>
    </source>
</evidence>
<comment type="caution">
    <text evidence="2">The sequence shown here is derived from an EMBL/GenBank/DDBJ whole genome shotgun (WGS) entry which is preliminary data.</text>
</comment>
<dbReference type="Proteomes" id="UP001066276">
    <property type="component" value="Chromosome 1_2"/>
</dbReference>
<proteinExistence type="predicted"/>
<dbReference type="AlphaFoldDB" id="A0AAV7WBS4"/>
<keyword evidence="3" id="KW-1185">Reference proteome</keyword>